<evidence type="ECO:0000313" key="2">
    <source>
        <dbReference type="EMBL" id="KAK3606029.1"/>
    </source>
</evidence>
<comment type="caution">
    <text evidence="2">The sequence shown here is derived from an EMBL/GenBank/DDBJ whole genome shotgun (WGS) entry which is preliminary data.</text>
</comment>
<evidence type="ECO:0000313" key="3">
    <source>
        <dbReference type="Proteomes" id="UP001195483"/>
    </source>
</evidence>
<reference evidence="2" key="1">
    <citation type="journal article" date="2021" name="Genome Biol. Evol.">
        <title>A High-Quality Reference Genome for a Parasitic Bivalve with Doubly Uniparental Inheritance (Bivalvia: Unionida).</title>
        <authorList>
            <person name="Smith C.H."/>
        </authorList>
    </citation>
    <scope>NUCLEOTIDE SEQUENCE</scope>
    <source>
        <strain evidence="2">CHS0354</strain>
    </source>
</reference>
<protein>
    <submittedName>
        <fullName evidence="2">Uncharacterized protein</fullName>
    </submittedName>
</protein>
<gene>
    <name evidence="2" type="ORF">CHS0354_025067</name>
</gene>
<organism evidence="2 3">
    <name type="scientific">Potamilus streckersoni</name>
    <dbReference type="NCBI Taxonomy" id="2493646"/>
    <lineage>
        <taxon>Eukaryota</taxon>
        <taxon>Metazoa</taxon>
        <taxon>Spiralia</taxon>
        <taxon>Lophotrochozoa</taxon>
        <taxon>Mollusca</taxon>
        <taxon>Bivalvia</taxon>
        <taxon>Autobranchia</taxon>
        <taxon>Heteroconchia</taxon>
        <taxon>Palaeoheterodonta</taxon>
        <taxon>Unionida</taxon>
        <taxon>Unionoidea</taxon>
        <taxon>Unionidae</taxon>
        <taxon>Ambleminae</taxon>
        <taxon>Lampsilini</taxon>
        <taxon>Potamilus</taxon>
    </lineage>
</organism>
<dbReference type="AlphaFoldDB" id="A0AAE0W9G6"/>
<reference evidence="2" key="3">
    <citation type="submission" date="2023-05" db="EMBL/GenBank/DDBJ databases">
        <authorList>
            <person name="Smith C.H."/>
        </authorList>
    </citation>
    <scope>NUCLEOTIDE SEQUENCE</scope>
    <source>
        <strain evidence="2">CHS0354</strain>
        <tissue evidence="2">Mantle</tissue>
    </source>
</reference>
<sequence length="210" mass="24439">MRLGQHQAGIDVYRREFWFREYEINLNLLVEDDGTLEVMGGGGRRTLLTLTIGGQGLVKVRNIWLKKKITSDYRGVIDNAHAKIMEISNGLEGFRTSLEELSDEEEFSSYRLRLQERRFYLACIFNQPAHSKVTFRIYLSHFGRKYKITNMDTSLAQQLRTLFREQTFTISLIITILGFVIAQLYSQSQAVVVQYHLLLQFMHLNQTPPV</sequence>
<keyword evidence="1" id="KW-0812">Transmembrane</keyword>
<keyword evidence="3" id="KW-1185">Reference proteome</keyword>
<evidence type="ECO:0000256" key="1">
    <source>
        <dbReference type="SAM" id="Phobius"/>
    </source>
</evidence>
<reference evidence="2" key="2">
    <citation type="journal article" date="2021" name="Genome Biol. Evol.">
        <title>Developing a high-quality reference genome for a parasitic bivalve with doubly uniparental inheritance (Bivalvia: Unionida).</title>
        <authorList>
            <person name="Smith C.H."/>
        </authorList>
    </citation>
    <scope>NUCLEOTIDE SEQUENCE</scope>
    <source>
        <strain evidence="2">CHS0354</strain>
        <tissue evidence="2">Mantle</tissue>
    </source>
</reference>
<proteinExistence type="predicted"/>
<dbReference type="EMBL" id="JAEAOA010001492">
    <property type="protein sequence ID" value="KAK3606029.1"/>
    <property type="molecule type" value="Genomic_DNA"/>
</dbReference>
<keyword evidence="1" id="KW-1133">Transmembrane helix</keyword>
<dbReference type="Proteomes" id="UP001195483">
    <property type="component" value="Unassembled WGS sequence"/>
</dbReference>
<accession>A0AAE0W9G6</accession>
<keyword evidence="1" id="KW-0472">Membrane</keyword>
<feature type="transmembrane region" description="Helical" evidence="1">
    <location>
        <begin position="167"/>
        <end position="185"/>
    </location>
</feature>
<name>A0AAE0W9G6_9BIVA</name>